<reference evidence="21" key="2">
    <citation type="submission" date="2015-01" db="EMBL/GenBank/DDBJ databases">
        <title>Evolutionary Origins and Diversification of the Mycorrhizal Mutualists.</title>
        <authorList>
            <consortium name="DOE Joint Genome Institute"/>
            <consortium name="Mycorrhizal Genomics Consortium"/>
            <person name="Kohler A."/>
            <person name="Kuo A."/>
            <person name="Nagy L.G."/>
            <person name="Floudas D."/>
            <person name="Copeland A."/>
            <person name="Barry K.W."/>
            <person name="Cichocki N."/>
            <person name="Veneault-Fourrey C."/>
            <person name="LaButti K."/>
            <person name="Lindquist E.A."/>
            <person name="Lipzen A."/>
            <person name="Lundell T."/>
            <person name="Morin E."/>
            <person name="Murat C."/>
            <person name="Riley R."/>
            <person name="Ohm R."/>
            <person name="Sun H."/>
            <person name="Tunlid A."/>
            <person name="Henrissat B."/>
            <person name="Grigoriev I.V."/>
            <person name="Hibbett D.S."/>
            <person name="Martin F."/>
        </authorList>
    </citation>
    <scope>NUCLEOTIDE SEQUENCE [LARGE SCALE GENOMIC DNA]</scope>
    <source>
        <strain evidence="21">MAFF 305830</strain>
    </source>
</reference>
<name>A0A0C3A670_SERVB</name>
<dbReference type="PANTHER" id="PTHR45628:SF7">
    <property type="entry name" value="VOLTAGE-DEPENDENT CALCIUM CHANNEL TYPE A SUBUNIT ALPHA-1"/>
    <property type="match status" value="1"/>
</dbReference>
<dbReference type="InterPro" id="IPR050599">
    <property type="entry name" value="VDCC_alpha-1_subunit"/>
</dbReference>
<proteinExistence type="inferred from homology"/>
<evidence type="ECO:0000256" key="16">
    <source>
        <dbReference type="ARBA" id="ARBA00067459"/>
    </source>
</evidence>
<keyword evidence="8" id="KW-0106">Calcium</keyword>
<feature type="region of interest" description="Disordered" evidence="17">
    <location>
        <begin position="1"/>
        <end position="41"/>
    </location>
</feature>
<dbReference type="GO" id="GO:0005891">
    <property type="term" value="C:voltage-gated calcium channel complex"/>
    <property type="evidence" value="ECO:0007669"/>
    <property type="project" value="TreeGrafter"/>
</dbReference>
<comment type="subcellular location">
    <subcellularLocation>
        <location evidence="1">Cell membrane</location>
        <topology evidence="1">Multi-pass membrane protein</topology>
    </subcellularLocation>
</comment>
<dbReference type="GO" id="GO:0005509">
    <property type="term" value="F:calcium ion binding"/>
    <property type="evidence" value="ECO:0007669"/>
    <property type="project" value="InterPro"/>
</dbReference>
<feature type="transmembrane region" description="Helical" evidence="18">
    <location>
        <begin position="1079"/>
        <end position="1103"/>
    </location>
</feature>
<dbReference type="PROSITE" id="PS50222">
    <property type="entry name" value="EF_HAND_2"/>
    <property type="match status" value="1"/>
</dbReference>
<keyword evidence="11" id="KW-0406">Ion transport</keyword>
<evidence type="ECO:0000256" key="17">
    <source>
        <dbReference type="SAM" id="MobiDB-lite"/>
    </source>
</evidence>
<dbReference type="PANTHER" id="PTHR45628">
    <property type="entry name" value="VOLTAGE-DEPENDENT CALCIUM CHANNEL TYPE A SUBUNIT ALPHA-1"/>
    <property type="match status" value="1"/>
</dbReference>
<keyword evidence="14" id="KW-0407">Ion channel</keyword>
<evidence type="ECO:0000256" key="5">
    <source>
        <dbReference type="ARBA" id="ARBA00022568"/>
    </source>
</evidence>
<evidence type="ECO:0000256" key="14">
    <source>
        <dbReference type="ARBA" id="ARBA00023303"/>
    </source>
</evidence>
<keyword evidence="9" id="KW-0851">Voltage-gated channel</keyword>
<dbReference type="InterPro" id="IPR005821">
    <property type="entry name" value="Ion_trans_dom"/>
</dbReference>
<keyword evidence="21" id="KW-1185">Reference proteome</keyword>
<feature type="transmembrane region" description="Helical" evidence="18">
    <location>
        <begin position="1776"/>
        <end position="1803"/>
    </location>
</feature>
<feature type="transmembrane region" description="Helical" evidence="18">
    <location>
        <begin position="430"/>
        <end position="449"/>
    </location>
</feature>
<sequence>MSYEHRAADNNAERIGGRHDVVSQASELDSPVYTPEELDDRVHLTSHNTVWKRSAPYERDLERRRKSGGRGAADSRGQTGSSPRSSGALKAMSKSIKRASIRVVNFAGADLDNRPVRLDDVDDHERPVEPPPLSTLRGKTLGIFGPMNPLRLTMHKLLTSTWTEAVILLLIILNAAILTIQSVHHAFLDVPDGAGYFRSWEDFVLFGLFVIYTIEAISRIIVSGLLIDPEIPFGTLRMPISNIQRQGSLTSRISNIRPRFMHSSRPQASTLGSGVDGASSSTTALADPNASVNDIHSRMWDSEKSSKKTSPASTPGALRRLNNASQSTPSRLATQLSAQDLPFKAALNKQLDITSTSRPYLRHSWNRVDAVAIVSFWIMFVLCMLGLEKTSASHLYLFRALSVLRTTRLLAITSGTTTIMTSLKKAAPQLVNVVAFVLFAIILFSIVGVQSFGGSFRRHCFIVENGVPTIELENQQCGRHINPDNLQEVGYIDVNGITTQSFKGFTCPLGQVCLESFGNPQENAEQFDNIFGAALQIIIVASANGWSKIMYAMMDSEFFVSCAFFIIAVIVLNFWLLNLFVAVITQSFGASRAETKRSAFGAEGDLVPLLFDDDKEGRWDEEKENALQRLYRFIEPIFALLALASLTLQAIRTIRTPDSLIRLTLLCEYGITTAFVIEIIWRISATFPRWRKFFSKKQNIADLFLAIACSVILIPPIQTSQAYPWLTAFQLMRFYRVILFVPGMRTLLRSIDTSQFQVFGNMRGLFNMTIFLMLANFLAALFAVQLFRSDVSADSEITFQGIFTSFLAMYQVFTSENWTDVMWTASNAEFQFQQQIPAILFVVIWFFFANFIMLQMFIAVINENFEVAEEEKRAQQVHAYIRRAEPTATTVNWLDRLNPYRRMKARPRAINVTALPDNLVLPLKKSVIREYRGPGENDTLHTSRGIADMPIIQGPLGTMRKFMGMDQDREMVPLTHINKNRPQSEALRNTFEIDDTERHLEAINAVNHDTVAEDNRDALLEARAREADFINDHPSYDKTLWIFTQNSKIRQWCQKLVPPSNGDGKERIYGLPASPWLEFGFRAIMLVTVIAGIIIAGIAGPLYRRGYFGQFPNIKIAWFDTAEAVFGFLLVGEFLIKIVADGFIFTPNAYMLNIWNILDLVILIAILVNVITSLAIAGGLSRGTRALKAFRALRLITLLGWMRETFHSVIFAGARRIVDAAVLGIRSSTFTDSNASDIARNVVYLALAVCFLADPFVKFIGLGWRSFRSNGWNIFDVVVILGSIGTTLATILDKGGFPVRQAQKLFLVCVAFKLMQKLDGLNQLFKTAVSSLGVIAKLFGLWFSLFLFFGILWLEVFALTKWGSGETINQNYQSLGRTLIMLAFMSTGEQWNQYMHDYAISFPRCTNPPSSLEDSDCGSTGWSYTLFIAWNVLSMYIFVNMFTGVVVENFSYIYQQRRNQTLNREEMRAFKKVWAQFDQSSTGYLSRDKIVPFLAKLSGVFEVRIYPATHQFHTLYEDSKASASDPFVPGTRVGPLDLRKLGRNLDNLDHDEVRRRRKLYNRVFWEARMLAQADGRIPFSSMLLMLAHHKLIDDDKALKVDELLRRRAVTEQLEDRVNFDKVRTLFRMIYLRKKFLAKMEEKRRAMRNTGLFTVPTLQLKTERIKGVPEIVVAEPGSPQLRPWDITRAHMQGHGPHDSMGTIDLDSPSPTGRGQLPGSMSTQQPASTSREPITEPDSQGDHLPRPAKEKTAWELYSKEAQKFDNTMLEHWKSTLSFLLVYIAGYIVTWSGIFISFYALIFWFLGSMFVTAPYRSYASRTIYEVFSPIFRALSSTLVSIRAGQPPSIADERRNQLGYDLREELEVKRRTYLDYQAMTWLARRISLSDNAFHQLSLLVSGLLGLVNFAEGPWISIFDFLYFSPTHQSLIHGSMTEAENHQANSSYDITYGEFSIPQLPQNWPGVVLNSNDVKDFKKVWDTFDAETTGHISSEQIGPFITKLSGAFDIHIYPESHQIHTLYEGAKASPSNLPSPSTQASPLDLTKLREELVELDWQKVRRRREVQNRVYLEARLVAQKNEGKVSFFRMIALLGYNRVLEKDKIDEVDEFIRGRVFADELKEVIAMDRLQRLLLTVYHRRRFRIQMEERQRPQDTREVLEVVVSPTLQNEEAEAGGAPPAA</sequence>
<evidence type="ECO:0000256" key="10">
    <source>
        <dbReference type="ARBA" id="ARBA00022989"/>
    </source>
</evidence>
<feature type="transmembrane region" description="Helical" evidence="18">
    <location>
        <begin position="1428"/>
        <end position="1454"/>
    </location>
</feature>
<dbReference type="GO" id="GO:0098703">
    <property type="term" value="P:calcium ion import across plasma membrane"/>
    <property type="evidence" value="ECO:0007669"/>
    <property type="project" value="TreeGrafter"/>
</dbReference>
<evidence type="ECO:0000256" key="7">
    <source>
        <dbReference type="ARBA" id="ARBA00022692"/>
    </source>
</evidence>
<keyword evidence="4" id="KW-0597">Phosphoprotein</keyword>
<dbReference type="Gene3D" id="1.10.238.10">
    <property type="entry name" value="EF-hand"/>
    <property type="match status" value="1"/>
</dbReference>
<feature type="transmembrane region" description="Helical" evidence="18">
    <location>
        <begin position="1238"/>
        <end position="1260"/>
    </location>
</feature>
<evidence type="ECO:0000256" key="12">
    <source>
        <dbReference type="ARBA" id="ARBA00023136"/>
    </source>
</evidence>
<feature type="transmembrane region" description="Helical" evidence="18">
    <location>
        <begin position="765"/>
        <end position="785"/>
    </location>
</feature>
<dbReference type="InterPro" id="IPR002048">
    <property type="entry name" value="EF_hand_dom"/>
</dbReference>
<feature type="transmembrane region" description="Helical" evidence="18">
    <location>
        <begin position="527"/>
        <end position="546"/>
    </location>
</feature>
<feature type="compositionally biased region" description="Polar residues" evidence="17">
    <location>
        <begin position="322"/>
        <end position="331"/>
    </location>
</feature>
<feature type="transmembrane region" description="Helical" evidence="18">
    <location>
        <begin position="836"/>
        <end position="858"/>
    </location>
</feature>
<feature type="transmembrane region" description="Helical" evidence="18">
    <location>
        <begin position="1124"/>
        <end position="1145"/>
    </location>
</feature>
<dbReference type="STRING" id="933852.A0A0C3A670"/>
<evidence type="ECO:0000256" key="6">
    <source>
        <dbReference type="ARBA" id="ARBA00022673"/>
    </source>
</evidence>
<feature type="compositionally biased region" description="Polar residues" evidence="17">
    <location>
        <begin position="1707"/>
        <end position="1730"/>
    </location>
</feature>
<feature type="transmembrane region" description="Helical" evidence="18">
    <location>
        <begin position="660"/>
        <end position="680"/>
    </location>
</feature>
<feature type="transmembrane region" description="Helical" evidence="18">
    <location>
        <begin position="633"/>
        <end position="654"/>
    </location>
</feature>
<feature type="compositionally biased region" description="Basic and acidic residues" evidence="17">
    <location>
        <begin position="295"/>
        <end position="306"/>
    </location>
</feature>
<evidence type="ECO:0000313" key="20">
    <source>
        <dbReference type="EMBL" id="KIM20135.1"/>
    </source>
</evidence>
<reference evidence="20 21" key="1">
    <citation type="submission" date="2014-04" db="EMBL/GenBank/DDBJ databases">
        <authorList>
            <consortium name="DOE Joint Genome Institute"/>
            <person name="Kuo A."/>
            <person name="Zuccaro A."/>
            <person name="Kohler A."/>
            <person name="Nagy L.G."/>
            <person name="Floudas D."/>
            <person name="Copeland A."/>
            <person name="Barry K.W."/>
            <person name="Cichocki N."/>
            <person name="Veneault-Fourrey C."/>
            <person name="LaButti K."/>
            <person name="Lindquist E.A."/>
            <person name="Lipzen A."/>
            <person name="Lundell T."/>
            <person name="Morin E."/>
            <person name="Murat C."/>
            <person name="Sun H."/>
            <person name="Tunlid A."/>
            <person name="Henrissat B."/>
            <person name="Grigoriev I.V."/>
            <person name="Hibbett D.S."/>
            <person name="Martin F."/>
            <person name="Nordberg H.P."/>
            <person name="Cantor M.N."/>
            <person name="Hua S.X."/>
        </authorList>
    </citation>
    <scope>NUCLEOTIDE SEQUENCE [LARGE SCALE GENOMIC DNA]</scope>
    <source>
        <strain evidence="20 21">MAFF 305830</strain>
    </source>
</reference>
<evidence type="ECO:0000256" key="8">
    <source>
        <dbReference type="ARBA" id="ARBA00022837"/>
    </source>
</evidence>
<evidence type="ECO:0000256" key="15">
    <source>
        <dbReference type="ARBA" id="ARBA00061395"/>
    </source>
</evidence>
<feature type="transmembrane region" description="Helical" evidence="18">
    <location>
        <begin position="161"/>
        <end position="183"/>
    </location>
</feature>
<dbReference type="InterPro" id="IPR027359">
    <property type="entry name" value="Volt_channel_dom_sf"/>
</dbReference>
<feature type="transmembrane region" description="Helical" evidence="18">
    <location>
        <begin position="203"/>
        <end position="227"/>
    </location>
</feature>
<dbReference type="FunFam" id="1.10.287.70:FF:000093">
    <property type="entry name" value="Calcium channel subunit Cch1"/>
    <property type="match status" value="1"/>
</dbReference>
<feature type="transmembrane region" description="Helical" evidence="18">
    <location>
        <begin position="1157"/>
        <end position="1180"/>
    </location>
</feature>
<dbReference type="InterPro" id="IPR011992">
    <property type="entry name" value="EF-hand-dom_pair"/>
</dbReference>
<gene>
    <name evidence="20" type="ORF">M408DRAFT_13153</name>
</gene>
<feature type="transmembrane region" description="Helical" evidence="18">
    <location>
        <begin position="797"/>
        <end position="815"/>
    </location>
</feature>
<feature type="transmembrane region" description="Helical" evidence="18">
    <location>
        <begin position="558"/>
        <end position="584"/>
    </location>
</feature>
<keyword evidence="6" id="KW-0107">Calcium channel</keyword>
<keyword evidence="3" id="KW-1003">Cell membrane</keyword>
<dbReference type="EMBL" id="KN824471">
    <property type="protein sequence ID" value="KIM20135.1"/>
    <property type="molecule type" value="Genomic_DNA"/>
</dbReference>
<dbReference type="SUPFAM" id="SSF81324">
    <property type="entry name" value="Voltage-gated potassium channels"/>
    <property type="match status" value="3"/>
</dbReference>
<feature type="domain" description="EF-hand" evidence="19">
    <location>
        <begin position="1967"/>
        <end position="2002"/>
    </location>
</feature>
<accession>A0A0C3A670</accession>
<feature type="transmembrane region" description="Helical" evidence="18">
    <location>
        <begin position="1327"/>
        <end position="1354"/>
    </location>
</feature>
<keyword evidence="13" id="KW-0325">Glycoprotein</keyword>
<keyword evidence="5" id="KW-0109">Calcium transport</keyword>
<evidence type="ECO:0000313" key="21">
    <source>
        <dbReference type="Proteomes" id="UP000054097"/>
    </source>
</evidence>
<feature type="compositionally biased region" description="Basic and acidic residues" evidence="17">
    <location>
        <begin position="1"/>
        <end position="21"/>
    </location>
</feature>
<keyword evidence="7 18" id="KW-0812">Transmembrane</keyword>
<feature type="transmembrane region" description="Helical" evidence="18">
    <location>
        <begin position="700"/>
        <end position="717"/>
    </location>
</feature>
<evidence type="ECO:0000256" key="3">
    <source>
        <dbReference type="ARBA" id="ARBA00022475"/>
    </source>
</evidence>
<evidence type="ECO:0000256" key="4">
    <source>
        <dbReference type="ARBA" id="ARBA00022553"/>
    </source>
</evidence>
<dbReference type="OrthoDB" id="416585at2759"/>
<evidence type="ECO:0000256" key="2">
    <source>
        <dbReference type="ARBA" id="ARBA00022448"/>
    </source>
</evidence>
<evidence type="ECO:0000256" key="18">
    <source>
        <dbReference type="SAM" id="Phobius"/>
    </source>
</evidence>
<dbReference type="GO" id="GO:0008331">
    <property type="term" value="F:high voltage-gated calcium channel activity"/>
    <property type="evidence" value="ECO:0007669"/>
    <property type="project" value="TreeGrafter"/>
</dbReference>
<dbReference type="Pfam" id="PF00520">
    <property type="entry name" value="Ion_trans"/>
    <property type="match status" value="4"/>
</dbReference>
<evidence type="ECO:0000256" key="13">
    <source>
        <dbReference type="ARBA" id="ARBA00023180"/>
    </source>
</evidence>
<feature type="region of interest" description="Disordered" evidence="17">
    <location>
        <begin position="55"/>
        <end position="91"/>
    </location>
</feature>
<evidence type="ECO:0000259" key="19">
    <source>
        <dbReference type="PROSITE" id="PS50222"/>
    </source>
</evidence>
<keyword evidence="12 18" id="KW-0472">Membrane</keyword>
<evidence type="ECO:0000256" key="11">
    <source>
        <dbReference type="ARBA" id="ARBA00023065"/>
    </source>
</evidence>
<protein>
    <recommendedName>
        <fullName evidence="16">Calcium-channel protein CCH1</fullName>
    </recommendedName>
</protein>
<organism evidence="20 21">
    <name type="scientific">Serendipita vermifera MAFF 305830</name>
    <dbReference type="NCBI Taxonomy" id="933852"/>
    <lineage>
        <taxon>Eukaryota</taxon>
        <taxon>Fungi</taxon>
        <taxon>Dikarya</taxon>
        <taxon>Basidiomycota</taxon>
        <taxon>Agaricomycotina</taxon>
        <taxon>Agaricomycetes</taxon>
        <taxon>Sebacinales</taxon>
        <taxon>Serendipitaceae</taxon>
        <taxon>Serendipita</taxon>
    </lineage>
</organism>
<comment type="similarity">
    <text evidence="15">Belongs to the calcium channel alpha-1 subunit (TC 1.A.1.11) family.</text>
</comment>
<keyword evidence="10 18" id="KW-1133">Transmembrane helix</keyword>
<feature type="region of interest" description="Disordered" evidence="17">
    <location>
        <begin position="1688"/>
        <end position="1745"/>
    </location>
</feature>
<dbReference type="Gene3D" id="1.10.287.70">
    <property type="match status" value="3"/>
</dbReference>
<keyword evidence="2" id="KW-0813">Transport</keyword>
<feature type="transmembrane region" description="Helical" evidence="18">
    <location>
        <begin position="723"/>
        <end position="744"/>
    </location>
</feature>
<dbReference type="Proteomes" id="UP000054097">
    <property type="component" value="Unassembled WGS sequence"/>
</dbReference>
<evidence type="ECO:0000256" key="1">
    <source>
        <dbReference type="ARBA" id="ARBA00004651"/>
    </source>
</evidence>
<evidence type="ECO:0000256" key="9">
    <source>
        <dbReference type="ARBA" id="ARBA00022882"/>
    </source>
</evidence>
<dbReference type="SUPFAM" id="SSF47473">
    <property type="entry name" value="EF-hand"/>
    <property type="match status" value="1"/>
</dbReference>
<dbReference type="HOGENOM" id="CLU_000443_1_0_1"/>
<feature type="transmembrane region" description="Helical" evidence="18">
    <location>
        <begin position="1272"/>
        <end position="1292"/>
    </location>
</feature>
<feature type="region of interest" description="Disordered" evidence="17">
    <location>
        <begin position="263"/>
        <end position="331"/>
    </location>
</feature>
<feature type="compositionally biased region" description="Polar residues" evidence="17">
    <location>
        <begin position="264"/>
        <end position="294"/>
    </location>
</feature>
<feature type="transmembrane region" description="Helical" evidence="18">
    <location>
        <begin position="368"/>
        <end position="387"/>
    </location>
</feature>
<feature type="compositionally biased region" description="Polar residues" evidence="17">
    <location>
        <begin position="76"/>
        <end position="85"/>
    </location>
</feature>
<dbReference type="Gene3D" id="1.20.120.350">
    <property type="entry name" value="Voltage-gated potassium channels. Chain C"/>
    <property type="match status" value="3"/>
</dbReference>